<organism evidence="1 2">
    <name type="scientific">Pleurodeles waltl</name>
    <name type="common">Iberian ribbed newt</name>
    <dbReference type="NCBI Taxonomy" id="8319"/>
    <lineage>
        <taxon>Eukaryota</taxon>
        <taxon>Metazoa</taxon>
        <taxon>Chordata</taxon>
        <taxon>Craniata</taxon>
        <taxon>Vertebrata</taxon>
        <taxon>Euteleostomi</taxon>
        <taxon>Amphibia</taxon>
        <taxon>Batrachia</taxon>
        <taxon>Caudata</taxon>
        <taxon>Salamandroidea</taxon>
        <taxon>Salamandridae</taxon>
        <taxon>Pleurodelinae</taxon>
        <taxon>Pleurodeles</taxon>
    </lineage>
</organism>
<proteinExistence type="predicted"/>
<keyword evidence="2" id="KW-1185">Reference proteome</keyword>
<dbReference type="Proteomes" id="UP001066276">
    <property type="component" value="Chromosome 4_2"/>
</dbReference>
<reference evidence="1" key="1">
    <citation type="journal article" date="2022" name="bioRxiv">
        <title>Sequencing and chromosome-scale assembly of the giantPleurodeles waltlgenome.</title>
        <authorList>
            <person name="Brown T."/>
            <person name="Elewa A."/>
            <person name="Iarovenko S."/>
            <person name="Subramanian E."/>
            <person name="Araus A.J."/>
            <person name="Petzold A."/>
            <person name="Susuki M."/>
            <person name="Suzuki K.-i.T."/>
            <person name="Hayashi T."/>
            <person name="Toyoda A."/>
            <person name="Oliveira C."/>
            <person name="Osipova E."/>
            <person name="Leigh N.D."/>
            <person name="Simon A."/>
            <person name="Yun M.H."/>
        </authorList>
    </citation>
    <scope>NUCLEOTIDE SEQUENCE</scope>
    <source>
        <strain evidence="1">20211129_DDA</strain>
        <tissue evidence="1">Liver</tissue>
    </source>
</reference>
<gene>
    <name evidence="1" type="ORF">NDU88_008112</name>
</gene>
<name>A0AAV7SUR4_PLEWA</name>
<dbReference type="AlphaFoldDB" id="A0AAV7SUR4"/>
<evidence type="ECO:0000313" key="2">
    <source>
        <dbReference type="Proteomes" id="UP001066276"/>
    </source>
</evidence>
<dbReference type="EMBL" id="JANPWB010000008">
    <property type="protein sequence ID" value="KAJ1167723.1"/>
    <property type="molecule type" value="Genomic_DNA"/>
</dbReference>
<evidence type="ECO:0000313" key="1">
    <source>
        <dbReference type="EMBL" id="KAJ1167723.1"/>
    </source>
</evidence>
<protein>
    <submittedName>
        <fullName evidence="1">Uncharacterized protein</fullName>
    </submittedName>
</protein>
<sequence>MCRSCAHPMHLQLCAEAMLILCWYSCVQELSAGAVLIPCIYTCVPELCSSYATTA</sequence>
<accession>A0AAV7SUR4</accession>
<feature type="non-terminal residue" evidence="1">
    <location>
        <position position="55"/>
    </location>
</feature>
<comment type="caution">
    <text evidence="1">The sequence shown here is derived from an EMBL/GenBank/DDBJ whole genome shotgun (WGS) entry which is preliminary data.</text>
</comment>